<feature type="region of interest" description="Disordered" evidence="1">
    <location>
        <begin position="79"/>
        <end position="174"/>
    </location>
</feature>
<feature type="compositionally biased region" description="Polar residues" evidence="1">
    <location>
        <begin position="125"/>
        <end position="139"/>
    </location>
</feature>
<proteinExistence type="predicted"/>
<dbReference type="EMBL" id="CAKXAJ010001154">
    <property type="protein sequence ID" value="CAH2207741.1"/>
    <property type="molecule type" value="Genomic_DNA"/>
</dbReference>
<feature type="compositionally biased region" description="Polar residues" evidence="1">
    <location>
        <begin position="81"/>
        <end position="98"/>
    </location>
</feature>
<evidence type="ECO:0000256" key="1">
    <source>
        <dbReference type="SAM" id="MobiDB-lite"/>
    </source>
</evidence>
<dbReference type="Proteomes" id="UP000838756">
    <property type="component" value="Unassembled WGS sequence"/>
</dbReference>
<feature type="compositionally biased region" description="Basic residues" evidence="1">
    <location>
        <begin position="150"/>
        <end position="160"/>
    </location>
</feature>
<keyword evidence="3" id="KW-1185">Reference proteome</keyword>
<reference evidence="2" key="1">
    <citation type="submission" date="2022-03" db="EMBL/GenBank/DDBJ databases">
        <authorList>
            <person name="Lindestad O."/>
        </authorList>
    </citation>
    <scope>NUCLEOTIDE SEQUENCE</scope>
</reference>
<accession>A0A8S4QHF4</accession>
<name>A0A8S4QHF4_9NEOP</name>
<sequence>MDRLERSLGSQLKQTDRHSTIHAPRITILDRGSRDRRSILDRLVGTRLMFTRADGARSHHLAALLADLERNHADYMRGFQNAPNPLDQTSSLISSQASPRDPRLARPVITAAPAPSGQSMHVKETPTQQLTFDSTSPASSEVDDGFTTVSHKKRKLKPSKSKGNPAKKVTFDPVPTLVPIKRARNPDANF</sequence>
<organism evidence="2 3">
    <name type="scientific">Pararge aegeria aegeria</name>
    <dbReference type="NCBI Taxonomy" id="348720"/>
    <lineage>
        <taxon>Eukaryota</taxon>
        <taxon>Metazoa</taxon>
        <taxon>Ecdysozoa</taxon>
        <taxon>Arthropoda</taxon>
        <taxon>Hexapoda</taxon>
        <taxon>Insecta</taxon>
        <taxon>Pterygota</taxon>
        <taxon>Neoptera</taxon>
        <taxon>Endopterygota</taxon>
        <taxon>Lepidoptera</taxon>
        <taxon>Glossata</taxon>
        <taxon>Ditrysia</taxon>
        <taxon>Papilionoidea</taxon>
        <taxon>Nymphalidae</taxon>
        <taxon>Satyrinae</taxon>
        <taxon>Satyrini</taxon>
        <taxon>Parargina</taxon>
        <taxon>Pararge</taxon>
    </lineage>
</organism>
<gene>
    <name evidence="2" type="primary">jg4878</name>
    <name evidence="2" type="ORF">PAEG_LOCUS361</name>
</gene>
<evidence type="ECO:0000313" key="3">
    <source>
        <dbReference type="Proteomes" id="UP000838756"/>
    </source>
</evidence>
<protein>
    <submittedName>
        <fullName evidence="2">Jg4878 protein</fullName>
    </submittedName>
</protein>
<comment type="caution">
    <text evidence="2">The sequence shown here is derived from an EMBL/GenBank/DDBJ whole genome shotgun (WGS) entry which is preliminary data.</text>
</comment>
<evidence type="ECO:0000313" key="2">
    <source>
        <dbReference type="EMBL" id="CAH2207741.1"/>
    </source>
</evidence>
<dbReference type="AlphaFoldDB" id="A0A8S4QHF4"/>